<keyword evidence="3" id="KW-1185">Reference proteome</keyword>
<dbReference type="InterPro" id="IPR042297">
    <property type="entry name" value="Antirestriction_sf"/>
</dbReference>
<dbReference type="Gene3D" id="3.30.70.3580">
    <property type="entry name" value="Antirestriction protein"/>
    <property type="match status" value="1"/>
</dbReference>
<name>A0A6L6Q9J1_9BURK</name>
<gene>
    <name evidence="2" type="ORF">GM668_27650</name>
</gene>
<comment type="caution">
    <text evidence="2">The sequence shown here is derived from an EMBL/GenBank/DDBJ whole genome shotgun (WGS) entry which is preliminary data.</text>
</comment>
<protein>
    <submittedName>
        <fullName evidence="2">Antirestriction protein</fullName>
    </submittedName>
</protein>
<evidence type="ECO:0000313" key="3">
    <source>
        <dbReference type="Proteomes" id="UP000484015"/>
    </source>
</evidence>
<accession>A0A6L6Q9J1</accession>
<comment type="similarity">
    <text evidence="1">Belongs to the antirestriction protein family.</text>
</comment>
<evidence type="ECO:0000256" key="1">
    <source>
        <dbReference type="ARBA" id="ARBA00008618"/>
    </source>
</evidence>
<reference evidence="2 3" key="1">
    <citation type="submission" date="2019-11" db="EMBL/GenBank/DDBJ databases">
        <title>Type strains purchased from KCTC, JCM and DSMZ.</title>
        <authorList>
            <person name="Lu H."/>
        </authorList>
    </citation>
    <scope>NUCLEOTIDE SEQUENCE [LARGE SCALE GENOMIC DNA]</scope>
    <source>
        <strain evidence="2 3">KCTC 42409</strain>
    </source>
</reference>
<proteinExistence type="inferred from homology"/>
<dbReference type="Proteomes" id="UP000484015">
    <property type="component" value="Unassembled WGS sequence"/>
</dbReference>
<evidence type="ECO:0000313" key="2">
    <source>
        <dbReference type="EMBL" id="MTW05858.1"/>
    </source>
</evidence>
<dbReference type="EMBL" id="WNLA01000032">
    <property type="protein sequence ID" value="MTW05858.1"/>
    <property type="molecule type" value="Genomic_DNA"/>
</dbReference>
<dbReference type="Pfam" id="PF03230">
    <property type="entry name" value="Antirestrict"/>
    <property type="match status" value="1"/>
</dbReference>
<dbReference type="InterPro" id="IPR004914">
    <property type="entry name" value="Antirestrict"/>
</dbReference>
<dbReference type="OrthoDB" id="1164967at2"/>
<organism evidence="2 3">
    <name type="scientific">Pseudoduganella ginsengisoli</name>
    <dbReference type="NCBI Taxonomy" id="1462440"/>
    <lineage>
        <taxon>Bacteria</taxon>
        <taxon>Pseudomonadati</taxon>
        <taxon>Pseudomonadota</taxon>
        <taxon>Betaproteobacteria</taxon>
        <taxon>Burkholderiales</taxon>
        <taxon>Oxalobacteraceae</taxon>
        <taxon>Telluria group</taxon>
        <taxon>Pseudoduganella</taxon>
    </lineage>
</organism>
<dbReference type="AlphaFoldDB" id="A0A6L6Q9J1"/>
<sequence>MICRPGVVPRSLLPEIPMSNENRPITAAVIPEESRLEALPQAFGLAGLWVESMTYGFMRNIDPTYTGGYWDFFNLSNNGFYMAIQNGKPQRISTPNGYEAQVSADAAGIIASLYALGNLANRTEKDLFIEKYHQLMDYARTHPERGEILAAVD</sequence>